<evidence type="ECO:0000313" key="1">
    <source>
        <dbReference type="EMBL" id="KAI9896414.1"/>
    </source>
</evidence>
<reference evidence="1" key="1">
    <citation type="submission" date="2022-10" db="EMBL/GenBank/DDBJ databases">
        <title>Complete Genome of Trichothecium roseum strain YXFP-22015, a Plant Pathogen Isolated from Citrus.</title>
        <authorList>
            <person name="Wang Y."/>
            <person name="Zhu L."/>
        </authorList>
    </citation>
    <scope>NUCLEOTIDE SEQUENCE</scope>
    <source>
        <strain evidence="1">YXFP-22015</strain>
    </source>
</reference>
<evidence type="ECO:0000313" key="2">
    <source>
        <dbReference type="Proteomes" id="UP001163324"/>
    </source>
</evidence>
<name>A0ACC0USD2_9HYPO</name>
<organism evidence="1 2">
    <name type="scientific">Trichothecium roseum</name>
    <dbReference type="NCBI Taxonomy" id="47278"/>
    <lineage>
        <taxon>Eukaryota</taxon>
        <taxon>Fungi</taxon>
        <taxon>Dikarya</taxon>
        <taxon>Ascomycota</taxon>
        <taxon>Pezizomycotina</taxon>
        <taxon>Sordariomycetes</taxon>
        <taxon>Hypocreomycetidae</taxon>
        <taxon>Hypocreales</taxon>
        <taxon>Hypocreales incertae sedis</taxon>
        <taxon>Trichothecium</taxon>
    </lineage>
</organism>
<accession>A0ACC0USD2</accession>
<proteinExistence type="predicted"/>
<protein>
    <submittedName>
        <fullName evidence="1">Uncharacterized protein</fullName>
    </submittedName>
</protein>
<keyword evidence="2" id="KW-1185">Reference proteome</keyword>
<gene>
    <name evidence="1" type="ORF">N3K66_008586</name>
</gene>
<comment type="caution">
    <text evidence="1">The sequence shown here is derived from an EMBL/GenBank/DDBJ whole genome shotgun (WGS) entry which is preliminary data.</text>
</comment>
<dbReference type="EMBL" id="CM047948">
    <property type="protein sequence ID" value="KAI9896414.1"/>
    <property type="molecule type" value="Genomic_DNA"/>
</dbReference>
<dbReference type="Proteomes" id="UP001163324">
    <property type="component" value="Chromosome 9"/>
</dbReference>
<sequence length="406" mass="41966">MDAVDSSDRYDVSTAEDTPSLLTIVLDTNPRAWASLAPVLPLSRAIANVLVLVNAHLSFSNVNQVALIAAHNSRASWLYPEHHQPSSSSSSAPPPPPATAATTTTTTTTTTTGAANTDHAGDTEMAEAPPGGSGSAGAGAQKASANKYPQFAQIEAIVLRSIKRIIEETTSQDLACETTKLSGALTLALSHINKVSQSLTSSASATATTLPGSTTAATEAAAAAAQAQASTFRARILVLSVSDSEPSQYIPTMNAVFAAAHNGVAVDTLSLCGDSAFLQQASFNTGGSFITARNPQGLLSYLMFGLIADTEARASLIIPTNDTVDFRAACFCHGNVVDTGFVCSVCLSIFCELPADAECLTCGTTLSLGNYGAKPAVVPRKKKKKKRVINGVTREETGSATATPMR</sequence>